<reference evidence="1" key="1">
    <citation type="submission" date="2022-04" db="EMBL/GenBank/DDBJ databases">
        <title>Roseibium sp. CAU 1639 isolated from mud.</title>
        <authorList>
            <person name="Kim W."/>
        </authorList>
    </citation>
    <scope>NUCLEOTIDE SEQUENCE</scope>
    <source>
        <strain evidence="1">CAU 1639</strain>
    </source>
</reference>
<keyword evidence="2" id="KW-1185">Reference proteome</keyword>
<comment type="caution">
    <text evidence="1">The sequence shown here is derived from an EMBL/GenBank/DDBJ whole genome shotgun (WGS) entry which is preliminary data.</text>
</comment>
<gene>
    <name evidence="1" type="ORF">M0H32_15920</name>
</gene>
<proteinExistence type="predicted"/>
<accession>A0ABT0GW31</accession>
<sequence>MKALPQFAKGQDVTLIFPDRTTNTARIVWIRDGEAGLESAEAAQASKAA</sequence>
<evidence type="ECO:0000313" key="2">
    <source>
        <dbReference type="Proteomes" id="UP001431221"/>
    </source>
</evidence>
<dbReference type="EMBL" id="JALNMJ010000010">
    <property type="protein sequence ID" value="MCK7613659.1"/>
    <property type="molecule type" value="Genomic_DNA"/>
</dbReference>
<name>A0ABT0GW31_9HYPH</name>
<evidence type="ECO:0000313" key="1">
    <source>
        <dbReference type="EMBL" id="MCK7613659.1"/>
    </source>
</evidence>
<organism evidence="1 2">
    <name type="scientific">Roseibium sediminicola</name>
    <dbReference type="NCBI Taxonomy" id="2933272"/>
    <lineage>
        <taxon>Bacteria</taxon>
        <taxon>Pseudomonadati</taxon>
        <taxon>Pseudomonadota</taxon>
        <taxon>Alphaproteobacteria</taxon>
        <taxon>Hyphomicrobiales</taxon>
        <taxon>Stappiaceae</taxon>
        <taxon>Roseibium</taxon>
    </lineage>
</organism>
<dbReference type="Proteomes" id="UP001431221">
    <property type="component" value="Unassembled WGS sequence"/>
</dbReference>
<protein>
    <submittedName>
        <fullName evidence="1">Uncharacterized protein</fullName>
    </submittedName>
</protein>
<dbReference type="RefSeq" id="WP_248155743.1">
    <property type="nucleotide sequence ID" value="NZ_JALNMJ010000010.1"/>
</dbReference>